<dbReference type="OrthoDB" id="5598057at2759"/>
<dbReference type="Pfam" id="PF12753">
    <property type="entry name" value="Nro1"/>
    <property type="match status" value="1"/>
</dbReference>
<evidence type="ECO:0000313" key="8">
    <source>
        <dbReference type="EMBL" id="OBZ87987.1"/>
    </source>
</evidence>
<dbReference type="FunCoup" id="A0A1C7NFU1">
    <property type="interactions" value="223"/>
</dbReference>
<feature type="region of interest" description="Disordered" evidence="7">
    <location>
        <begin position="1"/>
        <end position="37"/>
    </location>
</feature>
<dbReference type="GO" id="GO:2000640">
    <property type="term" value="P:positive regulation of SREBP signaling pathway"/>
    <property type="evidence" value="ECO:0007669"/>
    <property type="project" value="TreeGrafter"/>
</dbReference>
<comment type="subcellular location">
    <subcellularLocation>
        <location evidence="1">Nucleus</location>
    </subcellularLocation>
</comment>
<keyword evidence="4" id="KW-0804">Transcription</keyword>
<reference evidence="8 9" key="1">
    <citation type="submission" date="2016-03" db="EMBL/GenBank/DDBJ databases">
        <title>Choanephora cucurbitarum.</title>
        <authorList>
            <person name="Min B."/>
            <person name="Park H."/>
            <person name="Park J.-H."/>
            <person name="Shin H.-D."/>
            <person name="Choi I.-G."/>
        </authorList>
    </citation>
    <scope>NUCLEOTIDE SEQUENCE [LARGE SCALE GENOMIC DNA]</scope>
    <source>
        <strain evidence="8 9">KUS-F28377</strain>
    </source>
</reference>
<gene>
    <name evidence="8" type="primary">nro1</name>
    <name evidence="8" type="ORF">A0J61_03956</name>
</gene>
<feature type="coiled-coil region" evidence="6">
    <location>
        <begin position="324"/>
        <end position="354"/>
    </location>
</feature>
<protein>
    <submittedName>
        <fullName evidence="8">Negative regulator of ofd1</fullName>
    </submittedName>
</protein>
<keyword evidence="6" id="KW-0175">Coiled coil</keyword>
<dbReference type="EMBL" id="LUGH01000183">
    <property type="protein sequence ID" value="OBZ87987.1"/>
    <property type="molecule type" value="Genomic_DNA"/>
</dbReference>
<feature type="compositionally biased region" description="Basic residues" evidence="7">
    <location>
        <begin position="1"/>
        <end position="10"/>
    </location>
</feature>
<dbReference type="PANTHER" id="PTHR28290">
    <property type="entry name" value="ENHANCER OF TRANSLATION TERMINATION 1"/>
    <property type="match status" value="1"/>
</dbReference>
<evidence type="ECO:0000256" key="7">
    <source>
        <dbReference type="SAM" id="MobiDB-lite"/>
    </source>
</evidence>
<dbReference type="STRING" id="101091.A0A1C7NFU1"/>
<evidence type="ECO:0000256" key="4">
    <source>
        <dbReference type="ARBA" id="ARBA00023163"/>
    </source>
</evidence>
<comment type="caution">
    <text evidence="8">The sequence shown here is derived from an EMBL/GenBank/DDBJ whole genome shotgun (WGS) entry which is preliminary data.</text>
</comment>
<dbReference type="InParanoid" id="A0A1C7NFU1"/>
<organism evidence="8 9">
    <name type="scientific">Choanephora cucurbitarum</name>
    <dbReference type="NCBI Taxonomy" id="101091"/>
    <lineage>
        <taxon>Eukaryota</taxon>
        <taxon>Fungi</taxon>
        <taxon>Fungi incertae sedis</taxon>
        <taxon>Mucoromycota</taxon>
        <taxon>Mucoromycotina</taxon>
        <taxon>Mucoromycetes</taxon>
        <taxon>Mucorales</taxon>
        <taxon>Mucorineae</taxon>
        <taxon>Choanephoraceae</taxon>
        <taxon>Choanephoroideae</taxon>
        <taxon>Choanephora</taxon>
    </lineage>
</organism>
<proteinExistence type="inferred from homology"/>
<sequence>MPIEKKRPRGLKGSAMAKANKKSKTEEPKNPSEVPENAKTVVIDKVVEEGDEVGEAAALFESAIEKLETDPEEALALLRGTIHESDRILRNHASEEPLPALFYYTYGSSLYELGRLTEDEEFEPYLEAAEERLNEGLEREDQETNNKIQLALAKVWLAKAASSISEESNQALPELSIKALETLDEIMSTTQVPNKTIIELADIVQNHGELYEALESRNKFRVWAEDALEKVLKDEPSNAQALTAFGLCKLSYANYLLDNAAGDDEEEDTQKTQLTKEEEEAYKIILESKKYFELAKEELVKEDNLSPQILSDLAEAYLNEANLILNEEEQAAVYQKAVENIKEAQSLVEEKNLNFVLPEALTSFLEEFAQEE</sequence>
<comment type="similarity">
    <text evidence="2">Belongs to the ETT1 family.</text>
</comment>
<evidence type="ECO:0000313" key="9">
    <source>
        <dbReference type="Proteomes" id="UP000093000"/>
    </source>
</evidence>
<keyword evidence="5" id="KW-0539">Nucleus</keyword>
<dbReference type="InterPro" id="IPR024318">
    <property type="entry name" value="Nro1/ETT1"/>
</dbReference>
<dbReference type="GO" id="GO:0005634">
    <property type="term" value="C:nucleus"/>
    <property type="evidence" value="ECO:0007669"/>
    <property type="project" value="UniProtKB-SubCell"/>
</dbReference>
<evidence type="ECO:0000256" key="6">
    <source>
        <dbReference type="SAM" id="Coils"/>
    </source>
</evidence>
<evidence type="ECO:0000256" key="2">
    <source>
        <dbReference type="ARBA" id="ARBA00007273"/>
    </source>
</evidence>
<dbReference type="AlphaFoldDB" id="A0A1C7NFU1"/>
<dbReference type="PANTHER" id="PTHR28290:SF1">
    <property type="entry name" value="ENHANCER OF TRANSLATION TERMINATION 1"/>
    <property type="match status" value="1"/>
</dbReference>
<dbReference type="Proteomes" id="UP000093000">
    <property type="component" value="Unassembled WGS sequence"/>
</dbReference>
<accession>A0A1C7NFU1</accession>
<name>A0A1C7NFU1_9FUNG</name>
<keyword evidence="3" id="KW-0805">Transcription regulation</keyword>
<evidence type="ECO:0000256" key="5">
    <source>
        <dbReference type="ARBA" id="ARBA00023242"/>
    </source>
</evidence>
<evidence type="ECO:0000256" key="3">
    <source>
        <dbReference type="ARBA" id="ARBA00023015"/>
    </source>
</evidence>
<keyword evidence="9" id="KW-1185">Reference proteome</keyword>
<evidence type="ECO:0000256" key="1">
    <source>
        <dbReference type="ARBA" id="ARBA00004123"/>
    </source>
</evidence>
<feature type="coiled-coil region" evidence="6">
    <location>
        <begin position="126"/>
        <end position="154"/>
    </location>
</feature>